<dbReference type="EMBL" id="VSSQ01019369">
    <property type="protein sequence ID" value="MPM63364.1"/>
    <property type="molecule type" value="Genomic_DNA"/>
</dbReference>
<accession>A0A645BNJ6</accession>
<reference evidence="1" key="1">
    <citation type="submission" date="2019-08" db="EMBL/GenBank/DDBJ databases">
        <authorList>
            <person name="Kucharzyk K."/>
            <person name="Murdoch R.W."/>
            <person name="Higgins S."/>
            <person name="Loffler F."/>
        </authorList>
    </citation>
    <scope>NUCLEOTIDE SEQUENCE</scope>
</reference>
<organism evidence="1">
    <name type="scientific">bioreactor metagenome</name>
    <dbReference type="NCBI Taxonomy" id="1076179"/>
    <lineage>
        <taxon>unclassified sequences</taxon>
        <taxon>metagenomes</taxon>
        <taxon>ecological metagenomes</taxon>
    </lineage>
</organism>
<dbReference type="AlphaFoldDB" id="A0A645BNJ6"/>
<proteinExistence type="predicted"/>
<name>A0A645BNJ6_9ZZZZ</name>
<comment type="caution">
    <text evidence="1">The sequence shown here is derived from an EMBL/GenBank/DDBJ whole genome shotgun (WGS) entry which is preliminary data.</text>
</comment>
<protein>
    <submittedName>
        <fullName evidence="1">Uncharacterized protein</fullName>
    </submittedName>
</protein>
<evidence type="ECO:0000313" key="1">
    <source>
        <dbReference type="EMBL" id="MPM63364.1"/>
    </source>
</evidence>
<sequence>MIDKILPKVSHPYCQTYLKIWEIAEQIVLAFTVPFFDCLERGGGTNKLHVHKTMLCEFVFNFACI</sequence>
<gene>
    <name evidence="1" type="ORF">SDC9_110244</name>
</gene>